<proteinExistence type="predicted"/>
<keyword evidence="2" id="KW-0812">Transmembrane</keyword>
<gene>
    <name evidence="3" type="ORF">HRJ53_17855</name>
</gene>
<name>A0A7V8SXY3_9BACT</name>
<feature type="compositionally biased region" description="Polar residues" evidence="1">
    <location>
        <begin position="50"/>
        <end position="63"/>
    </location>
</feature>
<keyword evidence="4" id="KW-1185">Reference proteome</keyword>
<feature type="transmembrane region" description="Helical" evidence="2">
    <location>
        <begin position="79"/>
        <end position="101"/>
    </location>
</feature>
<comment type="caution">
    <text evidence="3">The sequence shown here is derived from an EMBL/GenBank/DDBJ whole genome shotgun (WGS) entry which is preliminary data.</text>
</comment>
<protein>
    <submittedName>
        <fullName evidence="3">Uncharacterized protein</fullName>
    </submittedName>
</protein>
<evidence type="ECO:0000313" key="4">
    <source>
        <dbReference type="Proteomes" id="UP000567293"/>
    </source>
</evidence>
<evidence type="ECO:0000256" key="1">
    <source>
        <dbReference type="SAM" id="MobiDB-lite"/>
    </source>
</evidence>
<dbReference type="Proteomes" id="UP000567293">
    <property type="component" value="Unassembled WGS sequence"/>
</dbReference>
<organism evidence="3 4">
    <name type="scientific">Candidatus Acidiferrum panamense</name>
    <dbReference type="NCBI Taxonomy" id="2741543"/>
    <lineage>
        <taxon>Bacteria</taxon>
        <taxon>Pseudomonadati</taxon>
        <taxon>Acidobacteriota</taxon>
        <taxon>Terriglobia</taxon>
        <taxon>Candidatus Acidiferrales</taxon>
        <taxon>Candidatus Acidiferrum</taxon>
    </lineage>
</organism>
<dbReference type="AlphaFoldDB" id="A0A7V8SXY3"/>
<reference evidence="3" key="1">
    <citation type="submission" date="2020-06" db="EMBL/GenBank/DDBJ databases">
        <title>Legume-microbial interactions unlock mineral nutrients during tropical forest succession.</title>
        <authorList>
            <person name="Epihov D.Z."/>
        </authorList>
    </citation>
    <scope>NUCLEOTIDE SEQUENCE [LARGE SCALE GENOMIC DNA]</scope>
    <source>
        <strain evidence="3">Pan2503</strain>
    </source>
</reference>
<dbReference type="EMBL" id="JACDQQ010001705">
    <property type="protein sequence ID" value="MBA0086850.1"/>
    <property type="molecule type" value="Genomic_DNA"/>
</dbReference>
<keyword evidence="2" id="KW-1133">Transmembrane helix</keyword>
<keyword evidence="2" id="KW-0472">Membrane</keyword>
<evidence type="ECO:0000256" key="2">
    <source>
        <dbReference type="SAM" id="Phobius"/>
    </source>
</evidence>
<feature type="region of interest" description="Disordered" evidence="1">
    <location>
        <begin position="42"/>
        <end position="63"/>
    </location>
</feature>
<accession>A0A7V8SXY3</accession>
<evidence type="ECO:0000313" key="3">
    <source>
        <dbReference type="EMBL" id="MBA0086850.1"/>
    </source>
</evidence>
<sequence length="201" mass="22256">MMDQTKQAEHASSSELTAAAIAERQAEAKEIAECLVGKRSAEAPKPSRYSPVTVSPGRSSGESSPVAEFVGFLKQTNRVWLMVVGTIVGLVALVTVAQRGFAWFSEKRERKQEQAVASVTPEHLLARCGQALEDTTKSVYPILMRTMTYQGSRNETYIFDFSRTAEETSDWVFLSMKDANGKRYETAEEKVSAMSCLNSRK</sequence>